<dbReference type="PROSITE" id="PS51273">
    <property type="entry name" value="GATASE_TYPE_1"/>
    <property type="match status" value="1"/>
</dbReference>
<keyword evidence="4" id="KW-0436">Ligase</keyword>
<dbReference type="PANTHER" id="PTHR11550:SF0">
    <property type="entry name" value="CTP SYNTHASE-RELATED"/>
    <property type="match status" value="1"/>
</dbReference>
<keyword evidence="6" id="KW-0067">ATP-binding</keyword>
<feature type="chain" id="PRO_5017965950" description="CTP synthase (glutamine hydrolyzing)" evidence="10">
    <location>
        <begin position="20"/>
        <end position="372"/>
    </location>
</feature>
<evidence type="ECO:0000256" key="8">
    <source>
        <dbReference type="ARBA" id="ARBA00022975"/>
    </source>
</evidence>
<dbReference type="SUPFAM" id="SSF52317">
    <property type="entry name" value="Class I glutamine amidotransferase-like"/>
    <property type="match status" value="1"/>
</dbReference>
<evidence type="ECO:0000256" key="4">
    <source>
        <dbReference type="ARBA" id="ARBA00022598"/>
    </source>
</evidence>
<dbReference type="AlphaFoldDB" id="A0A3P8HJQ8"/>
<evidence type="ECO:0000256" key="6">
    <source>
        <dbReference type="ARBA" id="ARBA00022840"/>
    </source>
</evidence>
<protein>
    <recommendedName>
        <fullName evidence="3">CTP synthase (glutamine hydrolyzing)</fullName>
        <ecNumber evidence="3">6.3.4.2</ecNumber>
    </recommendedName>
</protein>
<proteinExistence type="inferred from homology"/>
<feature type="signal peptide" evidence="10">
    <location>
        <begin position="1"/>
        <end position="19"/>
    </location>
</feature>
<dbReference type="Proteomes" id="UP000272942">
    <property type="component" value="Unassembled WGS sequence"/>
</dbReference>
<reference evidence="12 13" key="1">
    <citation type="submission" date="2018-11" db="EMBL/GenBank/DDBJ databases">
        <authorList>
            <consortium name="Pathogen Informatics"/>
        </authorList>
    </citation>
    <scope>NUCLEOTIDE SEQUENCE [LARGE SCALE GENOMIC DNA]</scope>
    <source>
        <strain evidence="12 13">Egypt</strain>
    </source>
</reference>
<dbReference type="Gene3D" id="3.40.50.880">
    <property type="match status" value="1"/>
</dbReference>
<evidence type="ECO:0000256" key="9">
    <source>
        <dbReference type="ARBA" id="ARBA00047781"/>
    </source>
</evidence>
<evidence type="ECO:0000256" key="1">
    <source>
        <dbReference type="ARBA" id="ARBA00005171"/>
    </source>
</evidence>
<keyword evidence="5" id="KW-0547">Nucleotide-binding</keyword>
<evidence type="ECO:0000256" key="3">
    <source>
        <dbReference type="ARBA" id="ARBA00012291"/>
    </source>
</evidence>
<dbReference type="CDD" id="cd01746">
    <property type="entry name" value="GATase1_CTP_Synthase"/>
    <property type="match status" value="1"/>
</dbReference>
<feature type="domain" description="Glutamine amidotransferase" evidence="11">
    <location>
        <begin position="99"/>
        <end position="252"/>
    </location>
</feature>
<keyword evidence="13" id="KW-1185">Reference proteome</keyword>
<evidence type="ECO:0000313" key="12">
    <source>
        <dbReference type="EMBL" id="VDP84088.1"/>
    </source>
</evidence>
<keyword evidence="8" id="KW-0665">Pyrimidine biosynthesis</keyword>
<name>A0A3P8HJQ8_9TREM</name>
<organism evidence="12 13">
    <name type="scientific">Echinostoma caproni</name>
    <dbReference type="NCBI Taxonomy" id="27848"/>
    <lineage>
        <taxon>Eukaryota</taxon>
        <taxon>Metazoa</taxon>
        <taxon>Spiralia</taxon>
        <taxon>Lophotrochozoa</taxon>
        <taxon>Platyhelminthes</taxon>
        <taxon>Trematoda</taxon>
        <taxon>Digenea</taxon>
        <taxon>Plagiorchiida</taxon>
        <taxon>Echinostomata</taxon>
        <taxon>Echinostomatoidea</taxon>
        <taxon>Echinostomatidae</taxon>
        <taxon>Echinostoma</taxon>
    </lineage>
</organism>
<accession>A0A3P8HJQ8</accession>
<dbReference type="UniPathway" id="UPA00159">
    <property type="reaction ID" value="UER00277"/>
</dbReference>
<dbReference type="InterPro" id="IPR029062">
    <property type="entry name" value="Class_I_gatase-like"/>
</dbReference>
<gene>
    <name evidence="12" type="ORF">ECPE_LOCUS8725</name>
</gene>
<evidence type="ECO:0000256" key="5">
    <source>
        <dbReference type="ARBA" id="ARBA00022741"/>
    </source>
</evidence>
<dbReference type="GO" id="GO:0097268">
    <property type="term" value="C:cytoophidium"/>
    <property type="evidence" value="ECO:0007669"/>
    <property type="project" value="TreeGrafter"/>
</dbReference>
<comment type="pathway">
    <text evidence="1">Pyrimidine metabolism; CTP biosynthesis via de novo pathway; CTP from UDP: step 2/2.</text>
</comment>
<keyword evidence="7" id="KW-0315">Glutamine amidotransferase</keyword>
<sequence>MLTQLICVHFCCVYAPVNGVNTCFGRCIISFSHVIPPTILFYSFPHPRRGNILFKFQALQHAAIYTNRKLEVAFVYAENLEDHMRTTNPDLFHQAWLSVSSCHAVVVPGGFGARGFEGKLAAIRFCRERGIPFLGLCLGLQCAAIEFARNVLGWQDANSTEFDKNSTHPVVIDMPEFNPGQMGGTMRLGRRRTAFYFVVHRLINAPFYDARHRHRYEINPELVDQLEAAGLIVVGRDADVGNRMEIIELMRPLPLTDGVQVWKPDIDSPDKAITGQKQSGPVRHPYFVATQFHPEYTSRPVHPSPFFVGLMLAACGQLDTYLQKPIRLSPTQLLEESGSGSSHKMENFSRLRLKRNARTPLFLAFSHISQCL</sequence>
<dbReference type="EMBL" id="UZAN01046378">
    <property type="protein sequence ID" value="VDP84088.1"/>
    <property type="molecule type" value="Genomic_DNA"/>
</dbReference>
<dbReference type="GO" id="GO:0019856">
    <property type="term" value="P:pyrimidine nucleobase biosynthetic process"/>
    <property type="evidence" value="ECO:0007669"/>
    <property type="project" value="TreeGrafter"/>
</dbReference>
<comment type="catalytic activity">
    <reaction evidence="9">
        <text>UTP + L-glutamine + ATP + H2O = CTP + L-glutamate + ADP + phosphate + 2 H(+)</text>
        <dbReference type="Rhea" id="RHEA:26426"/>
        <dbReference type="ChEBI" id="CHEBI:15377"/>
        <dbReference type="ChEBI" id="CHEBI:15378"/>
        <dbReference type="ChEBI" id="CHEBI:29985"/>
        <dbReference type="ChEBI" id="CHEBI:30616"/>
        <dbReference type="ChEBI" id="CHEBI:37563"/>
        <dbReference type="ChEBI" id="CHEBI:43474"/>
        <dbReference type="ChEBI" id="CHEBI:46398"/>
        <dbReference type="ChEBI" id="CHEBI:58359"/>
        <dbReference type="ChEBI" id="CHEBI:456216"/>
        <dbReference type="EC" id="6.3.4.2"/>
    </reaction>
</comment>
<dbReference type="GO" id="GO:0005524">
    <property type="term" value="F:ATP binding"/>
    <property type="evidence" value="ECO:0007669"/>
    <property type="project" value="UniProtKB-KW"/>
</dbReference>
<dbReference type="GO" id="GO:0042802">
    <property type="term" value="F:identical protein binding"/>
    <property type="evidence" value="ECO:0007669"/>
    <property type="project" value="TreeGrafter"/>
</dbReference>
<dbReference type="InterPro" id="IPR004468">
    <property type="entry name" value="CTP_synthase"/>
</dbReference>
<keyword evidence="10" id="KW-0732">Signal</keyword>
<dbReference type="InterPro" id="IPR017926">
    <property type="entry name" value="GATASE"/>
</dbReference>
<dbReference type="OrthoDB" id="1739076at2759"/>
<dbReference type="PANTHER" id="PTHR11550">
    <property type="entry name" value="CTP SYNTHASE"/>
    <property type="match status" value="1"/>
</dbReference>
<evidence type="ECO:0000256" key="7">
    <source>
        <dbReference type="ARBA" id="ARBA00022962"/>
    </source>
</evidence>
<evidence type="ECO:0000256" key="2">
    <source>
        <dbReference type="ARBA" id="ARBA00007533"/>
    </source>
</evidence>
<dbReference type="InterPro" id="IPR033828">
    <property type="entry name" value="GATase1_CTP_Synthase"/>
</dbReference>
<evidence type="ECO:0000256" key="10">
    <source>
        <dbReference type="SAM" id="SignalP"/>
    </source>
</evidence>
<dbReference type="GO" id="GO:0003883">
    <property type="term" value="F:CTP synthase activity"/>
    <property type="evidence" value="ECO:0007669"/>
    <property type="project" value="UniProtKB-EC"/>
</dbReference>
<evidence type="ECO:0000313" key="13">
    <source>
        <dbReference type="Proteomes" id="UP000272942"/>
    </source>
</evidence>
<dbReference type="GO" id="GO:0044210">
    <property type="term" value="P:'de novo' CTP biosynthetic process"/>
    <property type="evidence" value="ECO:0007669"/>
    <property type="project" value="UniProtKB-UniPathway"/>
</dbReference>
<dbReference type="GO" id="GO:0005737">
    <property type="term" value="C:cytoplasm"/>
    <property type="evidence" value="ECO:0007669"/>
    <property type="project" value="TreeGrafter"/>
</dbReference>
<comment type="similarity">
    <text evidence="2">Belongs to the CTP synthase family.</text>
</comment>
<dbReference type="EC" id="6.3.4.2" evidence="3"/>
<evidence type="ECO:0000259" key="11">
    <source>
        <dbReference type="Pfam" id="PF00117"/>
    </source>
</evidence>
<dbReference type="Pfam" id="PF00117">
    <property type="entry name" value="GATase"/>
    <property type="match status" value="1"/>
</dbReference>